<accession>A0AA36FY27</accession>
<organism evidence="2 3">
    <name type="scientific">Mesorhabditis spiculigera</name>
    <dbReference type="NCBI Taxonomy" id="96644"/>
    <lineage>
        <taxon>Eukaryota</taxon>
        <taxon>Metazoa</taxon>
        <taxon>Ecdysozoa</taxon>
        <taxon>Nematoda</taxon>
        <taxon>Chromadorea</taxon>
        <taxon>Rhabditida</taxon>
        <taxon>Rhabditina</taxon>
        <taxon>Rhabditomorpha</taxon>
        <taxon>Rhabditoidea</taxon>
        <taxon>Rhabditidae</taxon>
        <taxon>Mesorhabditinae</taxon>
        <taxon>Mesorhabditis</taxon>
    </lineage>
</organism>
<evidence type="ECO:0000256" key="1">
    <source>
        <dbReference type="SAM" id="Coils"/>
    </source>
</evidence>
<evidence type="ECO:0000313" key="2">
    <source>
        <dbReference type="EMBL" id="CAJ0571030.1"/>
    </source>
</evidence>
<dbReference type="SUPFAM" id="SSF75712">
    <property type="entry name" value="Rad50 coiled-coil Zn hook"/>
    <property type="match status" value="1"/>
</dbReference>
<dbReference type="Proteomes" id="UP001177023">
    <property type="component" value="Unassembled WGS sequence"/>
</dbReference>
<feature type="coiled-coil region" evidence="1">
    <location>
        <begin position="228"/>
        <end position="317"/>
    </location>
</feature>
<dbReference type="SUPFAM" id="SSF50118">
    <property type="entry name" value="Cell growth inhibitor/plasmid maintenance toxic component"/>
    <property type="match status" value="1"/>
</dbReference>
<evidence type="ECO:0000313" key="3">
    <source>
        <dbReference type="Proteomes" id="UP001177023"/>
    </source>
</evidence>
<gene>
    <name evidence="2" type="ORF">MSPICULIGERA_LOCUS9457</name>
</gene>
<keyword evidence="1" id="KW-0175">Coiled coil</keyword>
<name>A0AA36FY27_9BILA</name>
<dbReference type="InterPro" id="IPR011067">
    <property type="entry name" value="Plasmid_toxin/cell-grow_inhib"/>
</dbReference>
<proteinExistence type="predicted"/>
<dbReference type="Gene3D" id="2.30.30.110">
    <property type="match status" value="1"/>
</dbReference>
<keyword evidence="3" id="KW-1185">Reference proteome</keyword>
<dbReference type="EMBL" id="CATQJA010002525">
    <property type="protein sequence ID" value="CAJ0571030.1"/>
    <property type="molecule type" value="Genomic_DNA"/>
</dbReference>
<feature type="non-terminal residue" evidence="2">
    <location>
        <position position="1"/>
    </location>
</feature>
<sequence>MIKRGDIYMIEYGDGEGSERQGYRPGMVIQNDALEESGGRYLDIKYPKFEFPSEAHQMKYNRIRRRLRGVWTFYGTDLFGNKYNPSPTNYEFDRVFASTILQVDGLPIKFAREINEKGSNVFYINDVPAKAKEFEATVAELFDKDEFLSFYNPIYFFGRHWTKQREQIMKYTTPPAKKEVFQEMSRTAQEQKPKEITLNPAALKLDELMKKHTLDDLQKIHGGTGGQKSKLEKQHIAAQSRTKTLQEQLDRLPVLDRDIEEVRKESAELLEHIKTIQKPIDAAEEVNRELNDLKLSIESAKSRVASAKDRYMEAYNEPIDDTCPTCNRLLDEDSVKAVTDTKESKKKLLRADHEKLVKERNELEAKEAEIQPIDLVEQWKLLREAEGKRDALEDLLAAEKRRSTLSAEVAAAQQAETETLTSLKESIFILDAIKSYKAKEAELQASKVQSLFTSLSIRLFKYVKSSDSYEPDFSIQMNGKDYLALSTGERIEAGLELTEVLFKQSSLICPTFIDNIESYTGRVAVYDQLITGRVVEDQELKIEAEVALR</sequence>
<protein>
    <submittedName>
        <fullName evidence="2">Uncharacterized protein</fullName>
    </submittedName>
</protein>
<reference evidence="2" key="1">
    <citation type="submission" date="2023-06" db="EMBL/GenBank/DDBJ databases">
        <authorList>
            <person name="Delattre M."/>
        </authorList>
    </citation>
    <scope>NUCLEOTIDE SEQUENCE</scope>
    <source>
        <strain evidence="2">AF72</strain>
    </source>
</reference>
<dbReference type="Gene3D" id="1.10.287.510">
    <property type="entry name" value="Helix hairpin bin"/>
    <property type="match status" value="1"/>
</dbReference>
<dbReference type="AlphaFoldDB" id="A0AA36FY27"/>
<comment type="caution">
    <text evidence="2">The sequence shown here is derived from an EMBL/GenBank/DDBJ whole genome shotgun (WGS) entry which is preliminary data.</text>
</comment>
<feature type="coiled-coil region" evidence="1">
    <location>
        <begin position="346"/>
        <end position="415"/>
    </location>
</feature>